<dbReference type="Gene3D" id="1.20.140.10">
    <property type="entry name" value="Butyryl-CoA Dehydrogenase, subunit A, domain 3"/>
    <property type="match status" value="1"/>
</dbReference>
<dbReference type="Pfam" id="PF01756">
    <property type="entry name" value="ACOX"/>
    <property type="match status" value="1"/>
</dbReference>
<feature type="domain" description="Acyl-CoA oxidase C-terminal" evidence="4">
    <location>
        <begin position="46"/>
        <end position="121"/>
    </location>
</feature>
<dbReference type="GO" id="GO:0003997">
    <property type="term" value="F:acyl-CoA oxidase activity"/>
    <property type="evidence" value="ECO:0007669"/>
    <property type="project" value="InterPro"/>
</dbReference>
<dbReference type="OrthoDB" id="538336at2759"/>
<dbReference type="Proteomes" id="UP000631114">
    <property type="component" value="Unassembled WGS sequence"/>
</dbReference>
<dbReference type="GO" id="GO:0005504">
    <property type="term" value="F:fatty acid binding"/>
    <property type="evidence" value="ECO:0007669"/>
    <property type="project" value="TreeGrafter"/>
</dbReference>
<dbReference type="GO" id="GO:0033540">
    <property type="term" value="P:fatty acid beta-oxidation using acyl-CoA oxidase"/>
    <property type="evidence" value="ECO:0007669"/>
    <property type="project" value="TreeGrafter"/>
</dbReference>
<dbReference type="GO" id="GO:0071949">
    <property type="term" value="F:FAD binding"/>
    <property type="evidence" value="ECO:0007669"/>
    <property type="project" value="InterPro"/>
</dbReference>
<evidence type="ECO:0000313" key="5">
    <source>
        <dbReference type="EMBL" id="KAF9626205.1"/>
    </source>
</evidence>
<dbReference type="GO" id="GO:0005777">
    <property type="term" value="C:peroxisome"/>
    <property type="evidence" value="ECO:0007669"/>
    <property type="project" value="InterPro"/>
</dbReference>
<evidence type="ECO:0000259" key="4">
    <source>
        <dbReference type="Pfam" id="PF01756"/>
    </source>
</evidence>
<sequence length="130" mass="14506">LNQSAHFDYEEFATVPKLGLSWINSRGLVAKNFFSYDLDLISRSGFTELSSDLVEADVAHCQLIVVSKFKEKLQQNTSGKGVKEQLQLLFGIYALSLLHKHQGDFLSTGSTTPRQASRMQSSDVCDSNKF</sequence>
<dbReference type="InterPro" id="IPR036250">
    <property type="entry name" value="AcylCo_DH-like_C"/>
</dbReference>
<accession>A0A835IYN4</accession>
<dbReference type="GO" id="GO:0055088">
    <property type="term" value="P:lipid homeostasis"/>
    <property type="evidence" value="ECO:0007669"/>
    <property type="project" value="TreeGrafter"/>
</dbReference>
<organism evidence="5 6">
    <name type="scientific">Coptis chinensis</name>
    <dbReference type="NCBI Taxonomy" id="261450"/>
    <lineage>
        <taxon>Eukaryota</taxon>
        <taxon>Viridiplantae</taxon>
        <taxon>Streptophyta</taxon>
        <taxon>Embryophyta</taxon>
        <taxon>Tracheophyta</taxon>
        <taxon>Spermatophyta</taxon>
        <taxon>Magnoliopsida</taxon>
        <taxon>Ranunculales</taxon>
        <taxon>Ranunculaceae</taxon>
        <taxon>Coptidoideae</taxon>
        <taxon>Coptis</taxon>
    </lineage>
</organism>
<evidence type="ECO:0000313" key="6">
    <source>
        <dbReference type="Proteomes" id="UP000631114"/>
    </source>
</evidence>
<feature type="non-terminal residue" evidence="5">
    <location>
        <position position="130"/>
    </location>
</feature>
<protein>
    <recommendedName>
        <fullName evidence="4">Acyl-CoA oxidase C-terminal domain-containing protein</fullName>
    </recommendedName>
</protein>
<proteinExistence type="inferred from homology"/>
<dbReference type="SUPFAM" id="SSF47203">
    <property type="entry name" value="Acyl-CoA dehydrogenase C-terminal domain-like"/>
    <property type="match status" value="1"/>
</dbReference>
<gene>
    <name evidence="5" type="ORF">IFM89_031332</name>
</gene>
<dbReference type="PANTHER" id="PTHR10909">
    <property type="entry name" value="ELECTRON TRANSPORT OXIDOREDUCTASE"/>
    <property type="match status" value="1"/>
</dbReference>
<comment type="caution">
    <text evidence="5">The sequence shown here is derived from an EMBL/GenBank/DDBJ whole genome shotgun (WGS) entry which is preliminary data.</text>
</comment>
<dbReference type="AlphaFoldDB" id="A0A835IYN4"/>
<evidence type="ECO:0000256" key="2">
    <source>
        <dbReference type="ARBA" id="ARBA00023002"/>
    </source>
</evidence>
<keyword evidence="6" id="KW-1185">Reference proteome</keyword>
<name>A0A835IYN4_9MAGN</name>
<dbReference type="EMBL" id="JADFTS010000001">
    <property type="protein sequence ID" value="KAF9626205.1"/>
    <property type="molecule type" value="Genomic_DNA"/>
</dbReference>
<evidence type="ECO:0000256" key="3">
    <source>
        <dbReference type="SAM" id="MobiDB-lite"/>
    </source>
</evidence>
<reference evidence="5 6" key="1">
    <citation type="submission" date="2020-10" db="EMBL/GenBank/DDBJ databases">
        <title>The Coptis chinensis genome and diversification of protoberbering-type alkaloids.</title>
        <authorList>
            <person name="Wang B."/>
            <person name="Shu S."/>
            <person name="Song C."/>
            <person name="Liu Y."/>
        </authorList>
    </citation>
    <scope>NUCLEOTIDE SEQUENCE [LARGE SCALE GENOMIC DNA]</scope>
    <source>
        <strain evidence="5">HL-2020</strain>
        <tissue evidence="5">Leaf</tissue>
    </source>
</reference>
<feature type="region of interest" description="Disordered" evidence="3">
    <location>
        <begin position="109"/>
        <end position="130"/>
    </location>
</feature>
<comment type="similarity">
    <text evidence="1">Belongs to the acyl-CoA oxidase family.</text>
</comment>
<evidence type="ECO:0000256" key="1">
    <source>
        <dbReference type="ARBA" id="ARBA00006288"/>
    </source>
</evidence>
<dbReference type="InterPro" id="IPR002655">
    <property type="entry name" value="Acyl-CoA_oxidase_C"/>
</dbReference>
<keyword evidence="2" id="KW-0560">Oxidoreductase</keyword>
<dbReference type="InterPro" id="IPR012258">
    <property type="entry name" value="Acyl-CoA_oxidase"/>
</dbReference>
<dbReference type="GO" id="GO:0001676">
    <property type="term" value="P:long-chain fatty acid metabolic process"/>
    <property type="evidence" value="ECO:0007669"/>
    <property type="project" value="TreeGrafter"/>
</dbReference>
<dbReference type="PANTHER" id="PTHR10909:SF250">
    <property type="entry name" value="PEROXISOMAL ACYL-COENZYME A OXIDASE 1"/>
    <property type="match status" value="1"/>
</dbReference>